<dbReference type="RefSeq" id="WP_184654489.1">
    <property type="nucleotide sequence ID" value="NZ_JACHBU010000003.1"/>
</dbReference>
<accession>A0A7X0MTJ2</accession>
<dbReference type="Pfam" id="PF11154">
    <property type="entry name" value="DUF2934"/>
    <property type="match status" value="1"/>
</dbReference>
<comment type="caution">
    <text evidence="2">The sequence shown here is derived from an EMBL/GenBank/DDBJ whole genome shotgun (WGS) entry which is preliminary data.</text>
</comment>
<feature type="compositionally biased region" description="Low complexity" evidence="1">
    <location>
        <begin position="45"/>
        <end position="59"/>
    </location>
</feature>
<keyword evidence="3" id="KW-1185">Reference proteome</keyword>
<dbReference type="AlphaFoldDB" id="A0A7X0MTJ2"/>
<feature type="compositionally biased region" description="Low complexity" evidence="1">
    <location>
        <begin position="66"/>
        <end position="95"/>
    </location>
</feature>
<proteinExistence type="predicted"/>
<sequence length="121" mass="12832">MADSEQDWIKHRAYALWEEEGYPSGKDTEHWERAKLEFATLKPTASAPAAHEQPAASAPKRPTANAKDSTAKAAKPAKSAAAGSEKSKKALASEASSEKKSVPVSPAPVPAGKQPAKKRSR</sequence>
<name>A0A7X0MTJ2_9HYPH</name>
<dbReference type="EMBL" id="JACHBU010000003">
    <property type="protein sequence ID" value="MBB6508548.1"/>
    <property type="molecule type" value="Genomic_DNA"/>
</dbReference>
<evidence type="ECO:0000313" key="2">
    <source>
        <dbReference type="EMBL" id="MBB6508548.1"/>
    </source>
</evidence>
<evidence type="ECO:0000313" key="3">
    <source>
        <dbReference type="Proteomes" id="UP000585437"/>
    </source>
</evidence>
<organism evidence="2 3">
    <name type="scientific">Rhizobium soli</name>
    <dbReference type="NCBI Taxonomy" id="424798"/>
    <lineage>
        <taxon>Bacteria</taxon>
        <taxon>Pseudomonadati</taxon>
        <taxon>Pseudomonadota</taxon>
        <taxon>Alphaproteobacteria</taxon>
        <taxon>Hyphomicrobiales</taxon>
        <taxon>Rhizobiaceae</taxon>
        <taxon>Rhizobium/Agrobacterium group</taxon>
        <taxon>Rhizobium</taxon>
    </lineage>
</organism>
<gene>
    <name evidence="2" type="ORF">F4695_001897</name>
</gene>
<feature type="region of interest" description="Disordered" evidence="1">
    <location>
        <begin position="42"/>
        <end position="121"/>
    </location>
</feature>
<reference evidence="2 3" key="1">
    <citation type="submission" date="2020-08" db="EMBL/GenBank/DDBJ databases">
        <title>The Agave Microbiome: Exploring the role of microbial communities in plant adaptations to desert environments.</title>
        <authorList>
            <person name="Partida-Martinez L.P."/>
        </authorList>
    </citation>
    <scope>NUCLEOTIDE SEQUENCE [LARGE SCALE GENOMIC DNA]</scope>
    <source>
        <strain evidence="2 3">AS3.12</strain>
    </source>
</reference>
<dbReference type="Proteomes" id="UP000585437">
    <property type="component" value="Unassembled WGS sequence"/>
</dbReference>
<dbReference type="InterPro" id="IPR021327">
    <property type="entry name" value="DUF2934"/>
</dbReference>
<protein>
    <recommendedName>
        <fullName evidence="4">DUF2934 domain-containing protein</fullName>
    </recommendedName>
</protein>
<evidence type="ECO:0000256" key="1">
    <source>
        <dbReference type="SAM" id="MobiDB-lite"/>
    </source>
</evidence>
<evidence type="ECO:0008006" key="4">
    <source>
        <dbReference type="Google" id="ProtNLM"/>
    </source>
</evidence>